<dbReference type="AlphaFoldDB" id="X1SXF1"/>
<proteinExistence type="predicted"/>
<reference evidence="1" key="1">
    <citation type="journal article" date="2014" name="Front. Microbiol.">
        <title>High frequency of phylogenetically diverse reductive dehalogenase-homologous genes in deep subseafloor sedimentary metagenomes.</title>
        <authorList>
            <person name="Kawai M."/>
            <person name="Futagami T."/>
            <person name="Toyoda A."/>
            <person name="Takaki Y."/>
            <person name="Nishi S."/>
            <person name="Hori S."/>
            <person name="Arai W."/>
            <person name="Tsubouchi T."/>
            <person name="Morono Y."/>
            <person name="Uchiyama I."/>
            <person name="Ito T."/>
            <person name="Fujiyama A."/>
            <person name="Inagaki F."/>
            <person name="Takami H."/>
        </authorList>
    </citation>
    <scope>NUCLEOTIDE SEQUENCE</scope>
    <source>
        <strain evidence="1">Expedition CK06-06</strain>
    </source>
</reference>
<name>X1SXF1_9ZZZZ</name>
<protein>
    <submittedName>
        <fullName evidence="1">Uncharacterized protein</fullName>
    </submittedName>
</protein>
<dbReference type="EMBL" id="BARW01020949">
    <property type="protein sequence ID" value="GAI97623.1"/>
    <property type="molecule type" value="Genomic_DNA"/>
</dbReference>
<accession>X1SXF1</accession>
<feature type="non-terminal residue" evidence="1">
    <location>
        <position position="1"/>
    </location>
</feature>
<evidence type="ECO:0000313" key="1">
    <source>
        <dbReference type="EMBL" id="GAI97623.1"/>
    </source>
</evidence>
<comment type="caution">
    <text evidence="1">The sequence shown here is derived from an EMBL/GenBank/DDBJ whole genome shotgun (WGS) entry which is preliminary data.</text>
</comment>
<gene>
    <name evidence="1" type="ORF">S12H4_35292</name>
</gene>
<sequence length="29" mass="3165">NGAFFDQAKAENVHAMVDAAMEYGSKAYK</sequence>
<organism evidence="1">
    <name type="scientific">marine sediment metagenome</name>
    <dbReference type="NCBI Taxonomy" id="412755"/>
    <lineage>
        <taxon>unclassified sequences</taxon>
        <taxon>metagenomes</taxon>
        <taxon>ecological metagenomes</taxon>
    </lineage>
</organism>